<organism evidence="8 9">
    <name type="scientific">Roseibacillus persicicus</name>
    <dbReference type="NCBI Taxonomy" id="454148"/>
    <lineage>
        <taxon>Bacteria</taxon>
        <taxon>Pseudomonadati</taxon>
        <taxon>Verrucomicrobiota</taxon>
        <taxon>Verrucomicrobiia</taxon>
        <taxon>Verrucomicrobiales</taxon>
        <taxon>Verrucomicrobiaceae</taxon>
        <taxon>Roseibacillus</taxon>
    </lineage>
</organism>
<proteinExistence type="predicted"/>
<feature type="transmembrane region" description="Helical" evidence="6">
    <location>
        <begin position="123"/>
        <end position="141"/>
    </location>
</feature>
<accession>A0A918WJB8</accession>
<feature type="domain" description="ResB-like" evidence="7">
    <location>
        <begin position="301"/>
        <end position="364"/>
    </location>
</feature>
<dbReference type="EMBL" id="BMXI01000006">
    <property type="protein sequence ID" value="GHC51207.1"/>
    <property type="molecule type" value="Genomic_DNA"/>
</dbReference>
<reference evidence="8" key="2">
    <citation type="submission" date="2020-09" db="EMBL/GenBank/DDBJ databases">
        <authorList>
            <person name="Sun Q."/>
            <person name="Kim S."/>
        </authorList>
    </citation>
    <scope>NUCLEOTIDE SEQUENCE</scope>
    <source>
        <strain evidence="8">KCTC 12988</strain>
    </source>
</reference>
<keyword evidence="3" id="KW-0201">Cytochrome c-type biogenesis</keyword>
<dbReference type="Pfam" id="PF05140">
    <property type="entry name" value="ResB"/>
    <property type="match status" value="1"/>
</dbReference>
<evidence type="ECO:0000256" key="3">
    <source>
        <dbReference type="ARBA" id="ARBA00022748"/>
    </source>
</evidence>
<gene>
    <name evidence="8" type="ORF">GCM10007100_16730</name>
</gene>
<dbReference type="RefSeq" id="WP_189569478.1">
    <property type="nucleotide sequence ID" value="NZ_BMXI01000006.1"/>
</dbReference>
<evidence type="ECO:0000313" key="8">
    <source>
        <dbReference type="EMBL" id="GHC51207.1"/>
    </source>
</evidence>
<comment type="caution">
    <text evidence="8">The sequence shown here is derived from an EMBL/GenBank/DDBJ whole genome shotgun (WGS) entry which is preliminary data.</text>
</comment>
<evidence type="ECO:0000256" key="2">
    <source>
        <dbReference type="ARBA" id="ARBA00022692"/>
    </source>
</evidence>
<keyword evidence="9" id="KW-1185">Reference proteome</keyword>
<name>A0A918WJB8_9BACT</name>
<dbReference type="PANTHER" id="PTHR31566">
    <property type="entry name" value="CYTOCHROME C BIOGENESIS PROTEIN CCS1, CHLOROPLASTIC"/>
    <property type="match status" value="1"/>
</dbReference>
<feature type="transmembrane region" description="Helical" evidence="6">
    <location>
        <begin position="97"/>
        <end position="116"/>
    </location>
</feature>
<dbReference type="InterPro" id="IPR007816">
    <property type="entry name" value="ResB-like_domain"/>
</dbReference>
<sequence length="419" mass="47301">MENSNSPNSRPKKSAASNPLEAVVKFLSSTQLATFLLLALFVLTWFATLEQTVNGLKPMMDKYFNWKELFFFPEIGKPWQKDGAMVPITIRFPMPSGFWLCVLFTINLTLGGLIRFRKSPQKIGILLSHFSIVFLMVAAGVTKFTEKRGALQIYEGKVSDAARDYHAEVIEISELADGKVTKVHLVDWEFLKDLRGGGERMFKLSNLPFDLKVTNLVENAQVSPAQFVPPVKGEKVIDGFHLKALPRAKETEAHMAGVELSVLSKGGENLQELLLGSRSLKPATVSVDGRPYLLQMRKKLWPLPFKVQLDDFRVERDPGTNRAAAYESDVTRLDGVETEEVLIQMNEPMRRRGWTFFQANWGPQDDPNPAEYYSVFEVVHNPADHWPLWSLLISMAGLIGHFVYKLTLFLTKPRKSAVS</sequence>
<evidence type="ECO:0000256" key="5">
    <source>
        <dbReference type="ARBA" id="ARBA00023136"/>
    </source>
</evidence>
<evidence type="ECO:0000259" key="7">
    <source>
        <dbReference type="Pfam" id="PF05140"/>
    </source>
</evidence>
<dbReference type="InterPro" id="IPR023494">
    <property type="entry name" value="Cyt_c_bgen_Ccs1/CcsB/ResB"/>
</dbReference>
<dbReference type="GO" id="GO:0017004">
    <property type="term" value="P:cytochrome complex assembly"/>
    <property type="evidence" value="ECO:0007669"/>
    <property type="project" value="UniProtKB-KW"/>
</dbReference>
<reference evidence="8" key="1">
    <citation type="journal article" date="2014" name="Int. J. Syst. Evol. Microbiol.">
        <title>Complete genome sequence of Corynebacterium casei LMG S-19264T (=DSM 44701T), isolated from a smear-ripened cheese.</title>
        <authorList>
            <consortium name="US DOE Joint Genome Institute (JGI-PGF)"/>
            <person name="Walter F."/>
            <person name="Albersmeier A."/>
            <person name="Kalinowski J."/>
            <person name="Ruckert C."/>
        </authorList>
    </citation>
    <scope>NUCLEOTIDE SEQUENCE</scope>
    <source>
        <strain evidence="8">KCTC 12988</strain>
    </source>
</reference>
<keyword evidence="5 6" id="KW-0472">Membrane</keyword>
<evidence type="ECO:0000256" key="6">
    <source>
        <dbReference type="SAM" id="Phobius"/>
    </source>
</evidence>
<evidence type="ECO:0000256" key="1">
    <source>
        <dbReference type="ARBA" id="ARBA00004141"/>
    </source>
</evidence>
<evidence type="ECO:0000256" key="4">
    <source>
        <dbReference type="ARBA" id="ARBA00022989"/>
    </source>
</evidence>
<keyword evidence="4 6" id="KW-1133">Transmembrane helix</keyword>
<feature type="transmembrane region" description="Helical" evidence="6">
    <location>
        <begin position="22"/>
        <end position="47"/>
    </location>
</feature>
<dbReference type="Proteomes" id="UP000644507">
    <property type="component" value="Unassembled WGS sequence"/>
</dbReference>
<dbReference type="AlphaFoldDB" id="A0A918WJB8"/>
<keyword evidence="2 6" id="KW-0812">Transmembrane</keyword>
<dbReference type="GO" id="GO:0016020">
    <property type="term" value="C:membrane"/>
    <property type="evidence" value="ECO:0007669"/>
    <property type="project" value="UniProtKB-SubCell"/>
</dbReference>
<protein>
    <recommendedName>
        <fullName evidence="7">ResB-like domain-containing protein</fullName>
    </recommendedName>
</protein>
<evidence type="ECO:0000313" key="9">
    <source>
        <dbReference type="Proteomes" id="UP000644507"/>
    </source>
</evidence>
<comment type="subcellular location">
    <subcellularLocation>
        <location evidence="1">Membrane</location>
        <topology evidence="1">Multi-pass membrane protein</topology>
    </subcellularLocation>
</comment>